<dbReference type="SMART" id="SM00028">
    <property type="entry name" value="TPR"/>
    <property type="match status" value="1"/>
</dbReference>
<dbReference type="SUPFAM" id="SSF48452">
    <property type="entry name" value="TPR-like"/>
    <property type="match status" value="1"/>
</dbReference>
<reference evidence="2 3" key="1">
    <citation type="submission" date="2013-02" db="EMBL/GenBank/DDBJ databases">
        <authorList>
            <person name="Harkins D.M."/>
            <person name="Durkin A.S."/>
            <person name="Brinkac L.M."/>
            <person name="Haft D.H."/>
            <person name="Selengut J.D."/>
            <person name="Sanka R."/>
            <person name="DePew J."/>
            <person name="Purushe J."/>
            <person name="Whelen A.C."/>
            <person name="Vinetz J.M."/>
            <person name="Sutton G.G."/>
            <person name="Nierman W.C."/>
            <person name="Fouts D.E."/>
        </authorList>
    </citation>
    <scope>NUCLEOTIDE SEQUENCE [LARGE SCALE GENOMIC DNA]</scope>
    <source>
        <strain evidence="2 3">2002000626</strain>
    </source>
</reference>
<keyword evidence="1" id="KW-0802">TPR repeat</keyword>
<dbReference type="AlphaFoldDB" id="A0A829D4H5"/>
<protein>
    <submittedName>
        <fullName evidence="2">Tetratricopeptide repeat protein</fullName>
    </submittedName>
</protein>
<dbReference type="EMBL" id="AFJL02000091">
    <property type="protein sequence ID" value="EMY05217.1"/>
    <property type="molecule type" value="Genomic_DNA"/>
</dbReference>
<dbReference type="Proteomes" id="UP000012329">
    <property type="component" value="Unassembled WGS sequence"/>
</dbReference>
<organism evidence="2 3">
    <name type="scientific">Leptospira interrogans str. 2002000626</name>
    <dbReference type="NCBI Taxonomy" id="996803"/>
    <lineage>
        <taxon>Bacteria</taxon>
        <taxon>Pseudomonadati</taxon>
        <taxon>Spirochaetota</taxon>
        <taxon>Spirochaetia</taxon>
        <taxon>Leptospirales</taxon>
        <taxon>Leptospiraceae</taxon>
        <taxon>Leptospira</taxon>
    </lineage>
</organism>
<comment type="caution">
    <text evidence="2">The sequence shown here is derived from an EMBL/GenBank/DDBJ whole genome shotgun (WGS) entry which is preliminary data.</text>
</comment>
<evidence type="ECO:0000256" key="1">
    <source>
        <dbReference type="PROSITE-ProRule" id="PRU00339"/>
    </source>
</evidence>
<dbReference type="Gene3D" id="1.25.40.10">
    <property type="entry name" value="Tetratricopeptide repeat domain"/>
    <property type="match status" value="1"/>
</dbReference>
<feature type="repeat" description="TPR" evidence="1">
    <location>
        <begin position="28"/>
        <end position="61"/>
    </location>
</feature>
<accession>A0A829D4H5</accession>
<gene>
    <name evidence="2" type="ORF">LEP1GSC029_0440</name>
</gene>
<evidence type="ECO:0000313" key="3">
    <source>
        <dbReference type="Proteomes" id="UP000012329"/>
    </source>
</evidence>
<dbReference type="PROSITE" id="PS50005">
    <property type="entry name" value="TPR"/>
    <property type="match status" value="1"/>
</dbReference>
<dbReference type="InterPro" id="IPR019734">
    <property type="entry name" value="TPR_rpt"/>
</dbReference>
<evidence type="ECO:0000313" key="2">
    <source>
        <dbReference type="EMBL" id="EMY05217.1"/>
    </source>
</evidence>
<dbReference type="InterPro" id="IPR011990">
    <property type="entry name" value="TPR-like_helical_dom_sf"/>
</dbReference>
<dbReference type="Pfam" id="PF00515">
    <property type="entry name" value="TPR_1"/>
    <property type="match status" value="1"/>
</dbReference>
<proteinExistence type="predicted"/>
<sequence>MSLGYLYDSSGSFKSTIQYYKSVLKTDPDIWNNLGISYYNDGQIKNSISYFHKAIQLNLTFAYPVNNLGFIYIQKDDFSNAKNIFYVQLD</sequence>
<name>A0A829D4H5_LEPIR</name>